<accession>A0A9N8MJ38</accession>
<evidence type="ECO:0000313" key="2">
    <source>
        <dbReference type="EMBL" id="CAE6855952.1"/>
    </source>
</evidence>
<name>A0A9N8MJ38_9BURK</name>
<keyword evidence="3" id="KW-1185">Reference proteome</keyword>
<sequence length="142" mass="15199">MNAIAVRLIAIALAALAAVVARQYVSALRAELATAQETARTEHETVGRRDATIADLQKRQRDDALALAQLERTRQGIAADLAARKSELETLKRESETVRAWADGALPDDVVRLYASPALLGGTAQSMRARDGLHDAGNVTAN</sequence>
<dbReference type="RefSeq" id="WP_201138702.1">
    <property type="nucleotide sequence ID" value="NZ_CAJNAS010000001.1"/>
</dbReference>
<organism evidence="2 3">
    <name type="scientific">Paraburkholderia domus</name>
    <dbReference type="NCBI Taxonomy" id="2793075"/>
    <lineage>
        <taxon>Bacteria</taxon>
        <taxon>Pseudomonadati</taxon>
        <taxon>Pseudomonadota</taxon>
        <taxon>Betaproteobacteria</taxon>
        <taxon>Burkholderiales</taxon>
        <taxon>Burkholderiaceae</taxon>
        <taxon>Paraburkholderia</taxon>
    </lineage>
</organism>
<dbReference type="EMBL" id="CAJNAS010000001">
    <property type="protein sequence ID" value="CAE6855952.1"/>
    <property type="molecule type" value="Genomic_DNA"/>
</dbReference>
<feature type="signal peptide" evidence="1">
    <location>
        <begin position="1"/>
        <end position="17"/>
    </location>
</feature>
<proteinExistence type="predicted"/>
<evidence type="ECO:0008006" key="4">
    <source>
        <dbReference type="Google" id="ProtNLM"/>
    </source>
</evidence>
<dbReference type="Proteomes" id="UP000675121">
    <property type="component" value="Unassembled WGS sequence"/>
</dbReference>
<reference evidence="2" key="1">
    <citation type="submission" date="2021-02" db="EMBL/GenBank/DDBJ databases">
        <authorList>
            <person name="Vanwijnsberghe S."/>
        </authorList>
    </citation>
    <scope>NUCLEOTIDE SEQUENCE</scope>
    <source>
        <strain evidence="2">R-70211</strain>
    </source>
</reference>
<dbReference type="AlphaFoldDB" id="A0A9N8MJ38"/>
<evidence type="ECO:0000313" key="3">
    <source>
        <dbReference type="Proteomes" id="UP000675121"/>
    </source>
</evidence>
<keyword evidence="1" id="KW-0732">Signal</keyword>
<gene>
    <name evidence="2" type="ORF">R70211_00164</name>
</gene>
<protein>
    <recommendedName>
        <fullName evidence="4">Protein lysB</fullName>
    </recommendedName>
</protein>
<comment type="caution">
    <text evidence="2">The sequence shown here is derived from an EMBL/GenBank/DDBJ whole genome shotgun (WGS) entry which is preliminary data.</text>
</comment>
<evidence type="ECO:0000256" key="1">
    <source>
        <dbReference type="SAM" id="SignalP"/>
    </source>
</evidence>
<feature type="chain" id="PRO_5040137331" description="Protein lysB" evidence="1">
    <location>
        <begin position="18"/>
        <end position="142"/>
    </location>
</feature>